<evidence type="ECO:0000313" key="2">
    <source>
        <dbReference type="Proteomes" id="UP000054783"/>
    </source>
</evidence>
<organism evidence="1 2">
    <name type="scientific">Trichinella patagoniensis</name>
    <dbReference type="NCBI Taxonomy" id="990121"/>
    <lineage>
        <taxon>Eukaryota</taxon>
        <taxon>Metazoa</taxon>
        <taxon>Ecdysozoa</taxon>
        <taxon>Nematoda</taxon>
        <taxon>Enoplea</taxon>
        <taxon>Dorylaimia</taxon>
        <taxon>Trichinellida</taxon>
        <taxon>Trichinellidae</taxon>
        <taxon>Trichinella</taxon>
    </lineage>
</organism>
<sequence length="103" mass="11820">MTLSIVRISFVNNGWRELKETIGQLKILHLPITFGVSEKRLRVKSRNSKQQIHRKHFLLKNRDNKHVNSKKNVKISCNNTSSMQISGGSSECTVILSVMYHSN</sequence>
<name>A0A0V0Z0F6_9BILA</name>
<proteinExistence type="predicted"/>
<feature type="non-terminal residue" evidence="1">
    <location>
        <position position="103"/>
    </location>
</feature>
<protein>
    <submittedName>
        <fullName evidence="1">Uncharacterized protein</fullName>
    </submittedName>
</protein>
<evidence type="ECO:0000313" key="1">
    <source>
        <dbReference type="EMBL" id="KRY06053.1"/>
    </source>
</evidence>
<gene>
    <name evidence="1" type="ORF">T12_263</name>
</gene>
<dbReference type="Proteomes" id="UP000054783">
    <property type="component" value="Unassembled WGS sequence"/>
</dbReference>
<dbReference type="EMBL" id="JYDQ01000968">
    <property type="protein sequence ID" value="KRY06053.1"/>
    <property type="molecule type" value="Genomic_DNA"/>
</dbReference>
<reference evidence="1 2" key="1">
    <citation type="submission" date="2015-01" db="EMBL/GenBank/DDBJ databases">
        <title>Evolution of Trichinella species and genotypes.</title>
        <authorList>
            <person name="Korhonen P.K."/>
            <person name="Edoardo P."/>
            <person name="Giuseppe L.R."/>
            <person name="Gasser R.B."/>
        </authorList>
    </citation>
    <scope>NUCLEOTIDE SEQUENCE [LARGE SCALE GENOMIC DNA]</scope>
    <source>
        <strain evidence="1">ISS2496</strain>
    </source>
</reference>
<accession>A0A0V0Z0F6</accession>
<keyword evidence="2" id="KW-1185">Reference proteome</keyword>
<comment type="caution">
    <text evidence="1">The sequence shown here is derived from an EMBL/GenBank/DDBJ whole genome shotgun (WGS) entry which is preliminary data.</text>
</comment>
<dbReference type="AlphaFoldDB" id="A0A0V0Z0F6"/>